<keyword evidence="3" id="KW-0804">Transcription</keyword>
<accession>A0AA38X941</accession>
<dbReference type="InterPro" id="IPR001138">
    <property type="entry name" value="Zn2Cys6_DnaBD"/>
</dbReference>
<evidence type="ECO:0000256" key="4">
    <source>
        <dbReference type="ARBA" id="ARBA00023242"/>
    </source>
</evidence>
<sequence>MELVREYVQTAKDIFMGERADPQRRYCLSPCNQDADTETPAEQHQSLEGPQQPTTPSSPQLLALAKFMVAVNSFGTTSGKSKSTAATSAATALEASTPAVTTDSDDLDGDSDDNADNLYGNENPRKRYPGKARGKLWNSKGNRCQNCLKGHRLCDEVNPVCGLCAKLRKPCLWPPYPMTRATLQDFETGGGRCLPAGPGYPASKAP</sequence>
<gene>
    <name evidence="7" type="ORF">H2200_006820</name>
</gene>
<feature type="region of interest" description="Disordered" evidence="5">
    <location>
        <begin position="27"/>
        <end position="58"/>
    </location>
</feature>
<keyword evidence="4" id="KW-0539">Nucleus</keyword>
<feature type="region of interest" description="Disordered" evidence="5">
    <location>
        <begin position="91"/>
        <end position="134"/>
    </location>
</feature>
<proteinExistence type="predicted"/>
<dbReference type="AlphaFoldDB" id="A0AA38X941"/>
<dbReference type="GO" id="GO:0000981">
    <property type="term" value="F:DNA-binding transcription factor activity, RNA polymerase II-specific"/>
    <property type="evidence" value="ECO:0007669"/>
    <property type="project" value="InterPro"/>
</dbReference>
<feature type="domain" description="Zn(2)-C6 fungal-type" evidence="6">
    <location>
        <begin position="138"/>
        <end position="182"/>
    </location>
</feature>
<reference evidence="7" key="1">
    <citation type="submission" date="2022-10" db="EMBL/GenBank/DDBJ databases">
        <title>Culturing micro-colonial fungi from biological soil crusts in the Mojave desert and describing Neophaeococcomyces mojavensis, and introducing the new genera and species Taxawa tesnikishii.</title>
        <authorList>
            <person name="Kurbessoian T."/>
            <person name="Stajich J.E."/>
        </authorList>
    </citation>
    <scope>NUCLEOTIDE SEQUENCE</scope>
    <source>
        <strain evidence="7">TK_41</strain>
    </source>
</reference>
<keyword evidence="1" id="KW-0805">Transcription regulation</keyword>
<keyword evidence="2" id="KW-0238">DNA-binding</keyword>
<comment type="caution">
    <text evidence="7">The sequence shown here is derived from an EMBL/GenBank/DDBJ whole genome shotgun (WGS) entry which is preliminary data.</text>
</comment>
<evidence type="ECO:0000256" key="5">
    <source>
        <dbReference type="SAM" id="MobiDB-lite"/>
    </source>
</evidence>
<feature type="compositionally biased region" description="Polar residues" evidence="5">
    <location>
        <begin position="30"/>
        <end position="49"/>
    </location>
</feature>
<evidence type="ECO:0000313" key="7">
    <source>
        <dbReference type="EMBL" id="KAJ9609049.1"/>
    </source>
</evidence>
<feature type="compositionally biased region" description="Acidic residues" evidence="5">
    <location>
        <begin position="103"/>
        <end position="115"/>
    </location>
</feature>
<dbReference type="GO" id="GO:0008270">
    <property type="term" value="F:zinc ion binding"/>
    <property type="evidence" value="ECO:0007669"/>
    <property type="project" value="InterPro"/>
</dbReference>
<dbReference type="EMBL" id="JAPDRK010000009">
    <property type="protein sequence ID" value="KAJ9609049.1"/>
    <property type="molecule type" value="Genomic_DNA"/>
</dbReference>
<dbReference type="SMART" id="SM00066">
    <property type="entry name" value="GAL4"/>
    <property type="match status" value="1"/>
</dbReference>
<dbReference type="Pfam" id="PF00172">
    <property type="entry name" value="Zn_clus"/>
    <property type="match status" value="1"/>
</dbReference>
<dbReference type="InterPro" id="IPR036864">
    <property type="entry name" value="Zn2-C6_fun-type_DNA-bd_sf"/>
</dbReference>
<evidence type="ECO:0000313" key="8">
    <source>
        <dbReference type="Proteomes" id="UP001172673"/>
    </source>
</evidence>
<dbReference type="GO" id="GO:0003677">
    <property type="term" value="F:DNA binding"/>
    <property type="evidence" value="ECO:0007669"/>
    <property type="project" value="UniProtKB-KW"/>
</dbReference>
<protein>
    <recommendedName>
        <fullName evidence="6">Zn(2)-C6 fungal-type domain-containing protein</fullName>
    </recommendedName>
</protein>
<evidence type="ECO:0000256" key="3">
    <source>
        <dbReference type="ARBA" id="ARBA00023163"/>
    </source>
</evidence>
<evidence type="ECO:0000256" key="1">
    <source>
        <dbReference type="ARBA" id="ARBA00023015"/>
    </source>
</evidence>
<keyword evidence="8" id="KW-1185">Reference proteome</keyword>
<evidence type="ECO:0000256" key="2">
    <source>
        <dbReference type="ARBA" id="ARBA00023125"/>
    </source>
</evidence>
<evidence type="ECO:0000259" key="6">
    <source>
        <dbReference type="SMART" id="SM00066"/>
    </source>
</evidence>
<name>A0AA38X941_9EURO</name>
<organism evidence="7 8">
    <name type="scientific">Cladophialophora chaetospira</name>
    <dbReference type="NCBI Taxonomy" id="386627"/>
    <lineage>
        <taxon>Eukaryota</taxon>
        <taxon>Fungi</taxon>
        <taxon>Dikarya</taxon>
        <taxon>Ascomycota</taxon>
        <taxon>Pezizomycotina</taxon>
        <taxon>Eurotiomycetes</taxon>
        <taxon>Chaetothyriomycetidae</taxon>
        <taxon>Chaetothyriales</taxon>
        <taxon>Herpotrichiellaceae</taxon>
        <taxon>Cladophialophora</taxon>
    </lineage>
</organism>
<dbReference type="SUPFAM" id="SSF57701">
    <property type="entry name" value="Zn2/Cys6 DNA-binding domain"/>
    <property type="match status" value="1"/>
</dbReference>
<dbReference type="Proteomes" id="UP001172673">
    <property type="component" value="Unassembled WGS sequence"/>
</dbReference>